<evidence type="ECO:0000313" key="1">
    <source>
        <dbReference type="EMBL" id="CAF2951783.1"/>
    </source>
</evidence>
<organism evidence="1 2">
    <name type="scientific">Lepeophtheirus salmonis</name>
    <name type="common">Salmon louse</name>
    <name type="synonym">Caligus salmonis</name>
    <dbReference type="NCBI Taxonomy" id="72036"/>
    <lineage>
        <taxon>Eukaryota</taxon>
        <taxon>Metazoa</taxon>
        <taxon>Ecdysozoa</taxon>
        <taxon>Arthropoda</taxon>
        <taxon>Crustacea</taxon>
        <taxon>Multicrustacea</taxon>
        <taxon>Hexanauplia</taxon>
        <taxon>Copepoda</taxon>
        <taxon>Siphonostomatoida</taxon>
        <taxon>Caligidae</taxon>
        <taxon>Lepeophtheirus</taxon>
    </lineage>
</organism>
<keyword evidence="2" id="KW-1185">Reference proteome</keyword>
<accession>A0A7R8H971</accession>
<reference evidence="1" key="1">
    <citation type="submission" date="2021-02" db="EMBL/GenBank/DDBJ databases">
        <authorList>
            <person name="Bekaert M."/>
        </authorList>
    </citation>
    <scope>NUCLEOTIDE SEQUENCE</scope>
    <source>
        <strain evidence="1">IoA-00</strain>
    </source>
</reference>
<dbReference type="EMBL" id="HG994584">
    <property type="protein sequence ID" value="CAF2951783.1"/>
    <property type="molecule type" value="Genomic_DNA"/>
</dbReference>
<dbReference type="Proteomes" id="UP000675881">
    <property type="component" value="Chromosome 5"/>
</dbReference>
<dbReference type="AlphaFoldDB" id="A0A7R8H971"/>
<sequence>MAHILEHVLHNEWCSRSQQNTASAVFCSCRSSCYMLEIAQSKSDIELRDFMSKRQKEREPCDNYYNAFRYFFRSAELEKETPDQRQVSKIVHILSDLELQESYCARPNTFIAGVQIERVEDLNCLFSKIRKVEECKPESKIPLDPTLEVIKLIREGLINKYKDVFSTEEELKCMKGDPLKIYFKEGYEKFAICTPRTIPFLLRYKVKEERKQMMKKKIIKIVSKSNGGCSLE</sequence>
<protein>
    <submittedName>
        <fullName evidence="1">(salmon louse) hypothetical protein</fullName>
    </submittedName>
</protein>
<gene>
    <name evidence="1" type="ORF">LSAA_10687</name>
</gene>
<evidence type="ECO:0000313" key="2">
    <source>
        <dbReference type="Proteomes" id="UP000675881"/>
    </source>
</evidence>
<proteinExistence type="predicted"/>
<name>A0A7R8H971_LEPSM</name>